<accession>S0FDD1</accession>
<evidence type="ECO:0000313" key="2">
    <source>
        <dbReference type="Proteomes" id="UP000014073"/>
    </source>
</evidence>
<dbReference type="Proteomes" id="UP000014073">
    <property type="component" value="Unassembled WGS sequence"/>
</dbReference>
<sequence length="126" mass="14509">MHRERYPKIILSERKTVMIKFQAHRFRGENVLPSFLFVADSKLTVCPDNGKQRGIIQELLMTGIFEANQILRNKCNAVIPYHKRIGIASLGKQGHYSPQATPEEPVDQPAAGFTKMMFHSYVYFIR</sequence>
<keyword evidence="2" id="KW-1185">Reference proteome</keyword>
<protein>
    <submittedName>
        <fullName evidence="1">Uncharacterized protein</fullName>
    </submittedName>
</protein>
<dbReference type="STRING" id="547042.BACCOPRO_01946"/>
<comment type="caution">
    <text evidence="1">The sequence shown here is derived from an EMBL/GenBank/DDBJ whole genome shotgun (WGS) entry which is preliminary data.</text>
</comment>
<dbReference type="EMBL" id="ACBW01000140">
    <property type="protein sequence ID" value="EEF76446.1"/>
    <property type="molecule type" value="Genomic_DNA"/>
</dbReference>
<reference evidence="1 2" key="1">
    <citation type="submission" date="2008-12" db="EMBL/GenBank/DDBJ databases">
        <authorList>
            <person name="Fulton L."/>
            <person name="Clifton S."/>
            <person name="Fulton B."/>
            <person name="Xu J."/>
            <person name="Minx P."/>
            <person name="Pepin K.H."/>
            <person name="Johnson M."/>
            <person name="Bhonagiri V."/>
            <person name="Nash W.E."/>
            <person name="Mardis E.R."/>
            <person name="Wilson R.K."/>
        </authorList>
    </citation>
    <scope>NUCLEOTIDE SEQUENCE [LARGE SCALE GENOMIC DNA]</scope>
    <source>
        <strain evidence="1 2">DSM 18228</strain>
    </source>
</reference>
<gene>
    <name evidence="1" type="ORF">BACCOPRO_01946</name>
</gene>
<dbReference type="AlphaFoldDB" id="S0FDD1"/>
<organism evidence="1 2">
    <name type="scientific">Phocaeicola coprophilus DSM 18228 = JCM 13818</name>
    <dbReference type="NCBI Taxonomy" id="547042"/>
    <lineage>
        <taxon>Bacteria</taxon>
        <taxon>Pseudomonadati</taxon>
        <taxon>Bacteroidota</taxon>
        <taxon>Bacteroidia</taxon>
        <taxon>Bacteroidales</taxon>
        <taxon>Bacteroidaceae</taxon>
        <taxon>Phocaeicola</taxon>
    </lineage>
</organism>
<dbReference type="HOGENOM" id="CLU_1977086_0_0_10"/>
<name>S0FDD1_9BACT</name>
<proteinExistence type="predicted"/>
<evidence type="ECO:0000313" key="1">
    <source>
        <dbReference type="EMBL" id="EEF76446.1"/>
    </source>
</evidence>